<evidence type="ECO:0000256" key="3">
    <source>
        <dbReference type="ARBA" id="ARBA00022692"/>
    </source>
</evidence>
<name>A0ABW4ZM51_9SPHI</name>
<evidence type="ECO:0000256" key="5">
    <source>
        <dbReference type="ARBA" id="ARBA00023136"/>
    </source>
</evidence>
<comment type="subcellular location">
    <subcellularLocation>
        <location evidence="1">Membrane</location>
        <topology evidence="1">Multi-pass membrane protein</topology>
    </subcellularLocation>
</comment>
<dbReference type="PANTHER" id="PTHR30238">
    <property type="entry name" value="MEMBRANE BOUND PREDICTED REDOX MODULATOR"/>
    <property type="match status" value="1"/>
</dbReference>
<sequence>MDFLHTILGNDIEAGLLIILNLIVIESLLSVDNAAVLATMVLDLPKEQRQRALKYGIIGAYVFRGICLVIASWLVTVWFLKPLGGLYLLWLAFDYFKGKNSVPKEEEVINKERSWIYRSTVGLMGPFWSTVALVEIMDLAFSIDNVFAAVAFTDHMPLIYIGVFIGILAMRFVAQGFVKLMERFPFLETIAFIVIGVLGLKLLSSLFTHYAGGTALAEFLESEKLDLLVSIFTVSIFVLPVLTSHLFNFPRKTIGDAELSHSAESVLENQDEIMMQSDDDKTP</sequence>
<keyword evidence="3 6" id="KW-0812">Transmembrane</keyword>
<dbReference type="Pfam" id="PF03741">
    <property type="entry name" value="TerC"/>
    <property type="match status" value="1"/>
</dbReference>
<evidence type="ECO:0000256" key="6">
    <source>
        <dbReference type="SAM" id="Phobius"/>
    </source>
</evidence>
<dbReference type="NCBIfam" id="TIGR03716">
    <property type="entry name" value="R_switched_YkoY"/>
    <property type="match status" value="1"/>
</dbReference>
<protein>
    <submittedName>
        <fullName evidence="7">TerC family protein</fullName>
    </submittedName>
</protein>
<comment type="similarity">
    <text evidence="2">Belongs to the TerC family.</text>
</comment>
<keyword evidence="8" id="KW-1185">Reference proteome</keyword>
<reference evidence="8" key="1">
    <citation type="journal article" date="2019" name="Int. J. Syst. Evol. Microbiol.">
        <title>The Global Catalogue of Microorganisms (GCM) 10K type strain sequencing project: providing services to taxonomists for standard genome sequencing and annotation.</title>
        <authorList>
            <consortium name="The Broad Institute Genomics Platform"/>
            <consortium name="The Broad Institute Genome Sequencing Center for Infectious Disease"/>
            <person name="Wu L."/>
            <person name="Ma J."/>
        </authorList>
    </citation>
    <scope>NUCLEOTIDE SEQUENCE [LARGE SCALE GENOMIC DNA]</scope>
    <source>
        <strain evidence="8">KCTC 42217</strain>
    </source>
</reference>
<keyword evidence="4 6" id="KW-1133">Transmembrane helix</keyword>
<feature type="transmembrane region" description="Helical" evidence="6">
    <location>
        <begin position="12"/>
        <end position="31"/>
    </location>
</feature>
<evidence type="ECO:0000313" key="8">
    <source>
        <dbReference type="Proteomes" id="UP001597387"/>
    </source>
</evidence>
<organism evidence="7 8">
    <name type="scientific">Paradesertivirga mongoliensis</name>
    <dbReference type="NCBI Taxonomy" id="2100740"/>
    <lineage>
        <taxon>Bacteria</taxon>
        <taxon>Pseudomonadati</taxon>
        <taxon>Bacteroidota</taxon>
        <taxon>Sphingobacteriia</taxon>
        <taxon>Sphingobacteriales</taxon>
        <taxon>Sphingobacteriaceae</taxon>
        <taxon>Paradesertivirga</taxon>
    </lineage>
</organism>
<dbReference type="RefSeq" id="WP_255901282.1">
    <property type="nucleotide sequence ID" value="NZ_JAFMZO010000002.1"/>
</dbReference>
<dbReference type="PANTHER" id="PTHR30238:SF4">
    <property type="entry name" value="SLL1022 PROTEIN"/>
    <property type="match status" value="1"/>
</dbReference>
<dbReference type="InterPro" id="IPR022493">
    <property type="entry name" value="CHP03716_TM_YkoY"/>
</dbReference>
<feature type="transmembrane region" description="Helical" evidence="6">
    <location>
        <begin position="52"/>
        <end position="73"/>
    </location>
</feature>
<feature type="transmembrane region" description="Helical" evidence="6">
    <location>
        <begin position="227"/>
        <end position="247"/>
    </location>
</feature>
<keyword evidence="5 6" id="KW-0472">Membrane</keyword>
<evidence type="ECO:0000256" key="4">
    <source>
        <dbReference type="ARBA" id="ARBA00022989"/>
    </source>
</evidence>
<comment type="caution">
    <text evidence="7">The sequence shown here is derived from an EMBL/GenBank/DDBJ whole genome shotgun (WGS) entry which is preliminary data.</text>
</comment>
<gene>
    <name evidence="7" type="ORF">ACFSJU_12325</name>
</gene>
<dbReference type="InterPro" id="IPR005496">
    <property type="entry name" value="Integral_membrane_TerC"/>
</dbReference>
<accession>A0ABW4ZM51</accession>
<feature type="transmembrane region" description="Helical" evidence="6">
    <location>
        <begin position="186"/>
        <end position="207"/>
    </location>
</feature>
<proteinExistence type="inferred from homology"/>
<feature type="transmembrane region" description="Helical" evidence="6">
    <location>
        <begin position="157"/>
        <end position="174"/>
    </location>
</feature>
<evidence type="ECO:0000256" key="1">
    <source>
        <dbReference type="ARBA" id="ARBA00004141"/>
    </source>
</evidence>
<evidence type="ECO:0000256" key="2">
    <source>
        <dbReference type="ARBA" id="ARBA00007511"/>
    </source>
</evidence>
<evidence type="ECO:0000313" key="7">
    <source>
        <dbReference type="EMBL" id="MFD2163183.1"/>
    </source>
</evidence>
<dbReference type="EMBL" id="JBHUHZ010000002">
    <property type="protein sequence ID" value="MFD2163183.1"/>
    <property type="molecule type" value="Genomic_DNA"/>
</dbReference>
<dbReference type="Proteomes" id="UP001597387">
    <property type="component" value="Unassembled WGS sequence"/>
</dbReference>